<sequence>MLISLSRKRNRTQFLNHFKYLTKKITIGRTDRAHFPELGFLDIDIKIDTGAYTSSIYCTDIGEEDGALTANFLDPEHPKYNGRKMYFEEYEITQVRSSNGQSQLRYEVKTIITLFKKHYVISLTLSDRKEMRYPVLIGRKFLSKKFVVDTELQDLSFILSQNEN</sequence>
<gene>
    <name evidence="2" type="ORF">JCM19294_2471</name>
</gene>
<dbReference type="PANTHER" id="PTHR38037:SF1">
    <property type="entry name" value="ATP-DEPENDENT ZINC PROTEASE DOMAIN-CONTAINING PROTEIN-RELATED"/>
    <property type="match status" value="1"/>
</dbReference>
<dbReference type="EMBL" id="BBML01000001">
    <property type="protein sequence ID" value="GAK95689.1"/>
    <property type="molecule type" value="Genomic_DNA"/>
</dbReference>
<dbReference type="InterPro" id="IPR021109">
    <property type="entry name" value="Peptidase_aspartic_dom_sf"/>
</dbReference>
<proteinExistence type="predicted"/>
<dbReference type="Pfam" id="PF05618">
    <property type="entry name" value="Zn_protease"/>
    <property type="match status" value="1"/>
</dbReference>
<accession>A0A090PXW1</accession>
<protein>
    <recommendedName>
        <fullName evidence="1">Retropepsin-like aspartic endopeptidase domain-containing protein</fullName>
    </recommendedName>
</protein>
<dbReference type="Proteomes" id="UP000029221">
    <property type="component" value="Unassembled WGS sequence"/>
</dbReference>
<dbReference type="eggNOG" id="COG4067">
    <property type="taxonomic scope" value="Bacteria"/>
</dbReference>
<dbReference type="OrthoDB" id="9782977at2"/>
<dbReference type="SUPFAM" id="SSF50630">
    <property type="entry name" value="Acid proteases"/>
    <property type="match status" value="1"/>
</dbReference>
<dbReference type="PANTHER" id="PTHR38037">
    <property type="entry name" value="ZN_PROTEASE DOMAIN-CONTAINING PROTEIN"/>
    <property type="match status" value="1"/>
</dbReference>
<evidence type="ECO:0000313" key="3">
    <source>
        <dbReference type="Proteomes" id="UP000029221"/>
    </source>
</evidence>
<evidence type="ECO:0000313" key="2">
    <source>
        <dbReference type="EMBL" id="GAK95689.1"/>
    </source>
</evidence>
<dbReference type="Gene3D" id="2.40.70.10">
    <property type="entry name" value="Acid Proteases"/>
    <property type="match status" value="1"/>
</dbReference>
<comment type="caution">
    <text evidence="2">The sequence shown here is derived from an EMBL/GenBank/DDBJ whole genome shotgun (WGS) entry which is preliminary data.</text>
</comment>
<evidence type="ECO:0000259" key="1">
    <source>
        <dbReference type="Pfam" id="PF05618"/>
    </source>
</evidence>
<organism evidence="2 3">
    <name type="scientific">Nonlabens tegetincola</name>
    <dbReference type="NCBI Taxonomy" id="323273"/>
    <lineage>
        <taxon>Bacteria</taxon>
        <taxon>Pseudomonadati</taxon>
        <taxon>Bacteroidota</taxon>
        <taxon>Flavobacteriia</taxon>
        <taxon>Flavobacteriales</taxon>
        <taxon>Flavobacteriaceae</taxon>
        <taxon>Nonlabens</taxon>
    </lineage>
</organism>
<feature type="domain" description="Retropepsin-like aspartic endopeptidase" evidence="1">
    <location>
        <begin position="33"/>
        <end position="152"/>
    </location>
</feature>
<dbReference type="InterPro" id="IPR008503">
    <property type="entry name" value="Asp_endopeptidase"/>
</dbReference>
<reference evidence="2" key="1">
    <citation type="journal article" date="2014" name="Genome Announc.">
        <title>Draft Genome Sequences of Marine Flavobacterium Nonlabens Strains NR17, NR24, NR27, NR32, NR33, and Ara13.</title>
        <authorList>
            <person name="Nakanishi M."/>
            <person name="Meirelles P."/>
            <person name="Suzuki R."/>
            <person name="Takatani N."/>
            <person name="Mino S."/>
            <person name="Suda W."/>
            <person name="Oshima K."/>
            <person name="Hattori M."/>
            <person name="Ohkuma M."/>
            <person name="Hosokawa M."/>
            <person name="Miyashita K."/>
            <person name="Thompson F.L."/>
            <person name="Niwa A."/>
            <person name="Sawabe T."/>
            <person name="Sawabe T."/>
        </authorList>
    </citation>
    <scope>NUCLEOTIDE SEQUENCE [LARGE SCALE GENOMIC DNA]</scope>
    <source>
        <strain evidence="2">JCM 19294</strain>
    </source>
</reference>
<dbReference type="AlphaFoldDB" id="A0A090PXW1"/>
<name>A0A090PXW1_9FLAO</name>
<dbReference type="STRING" id="319236.BST91_12305"/>
<keyword evidence="3" id="KW-1185">Reference proteome</keyword>